<feature type="transmembrane region" description="Helical" evidence="1">
    <location>
        <begin position="43"/>
        <end position="61"/>
    </location>
</feature>
<sequence>MPLENCEIRNNSFAVNPASRSLLPLSINSGVSMSVWRNKTLRLIYTFLVLFGYTAILYQYFVRTAPRIRTCSYTRYLSSCRFVGLAKFTHLSYRFYQHTVSYS</sequence>
<keyword evidence="3" id="KW-1185">Reference proteome</keyword>
<reference evidence="2 3" key="1">
    <citation type="journal article" date="2011" name="PLoS ONE">
        <title>The entomopathogenic bacterial endosymbionts xenorhabdus and photorhabdus: convergent lifestyles from divergent genomes.</title>
        <authorList>
            <person name="Chaston J.M."/>
            <person name="Suen G."/>
            <person name="Tucker S.L."/>
            <person name="Andersen A.W."/>
            <person name="Bhasin A."/>
            <person name="Bode E."/>
            <person name="Bode H.B."/>
            <person name="Brachmann A.O."/>
            <person name="Cowles C.E."/>
            <person name="Cowles K.N."/>
            <person name="Darby C."/>
            <person name="de Leon L."/>
            <person name="Drace K."/>
            <person name="Du Z."/>
            <person name="Givaudan A."/>
            <person name="Herbert Tran E.E."/>
            <person name="Jewell K.A."/>
            <person name="Knack J.J."/>
            <person name="Krasomil-Osterfeld K.C."/>
            <person name="Kukor R."/>
            <person name="Lanois A."/>
            <person name="Latreille P."/>
            <person name="Leimgruber N.K."/>
            <person name="Lipke C.M."/>
            <person name="Liu R."/>
            <person name="Lu X."/>
            <person name="Martens E.C."/>
            <person name="Marri P.R."/>
            <person name="Medigue C."/>
            <person name="Menard M.L."/>
            <person name="Miller N.M."/>
            <person name="Morales-Soto N."/>
            <person name="Norton S."/>
            <person name="Ogier J.C."/>
            <person name="Orchard S.S."/>
            <person name="Park D."/>
            <person name="Park Y."/>
            <person name="Qurollo B.A."/>
            <person name="Sugar D.R."/>
            <person name="Richards G.R."/>
            <person name="Rouy Z."/>
            <person name="Slominski B."/>
            <person name="Slominski K."/>
            <person name="Snyder H."/>
            <person name="Tjaden B.C."/>
            <person name="van der Hoeven R."/>
            <person name="Welch R.D."/>
            <person name="Wheeler C."/>
            <person name="Xiang B."/>
            <person name="Barbazuk B."/>
            <person name="Gaudriault S."/>
            <person name="Goodner B."/>
            <person name="Slater S.C."/>
            <person name="Forst S."/>
            <person name="Goldman B.S."/>
            <person name="Goodrich-Blair H."/>
        </authorList>
    </citation>
    <scope>NUCLEOTIDE SEQUENCE [LARGE SCALE GENOMIC DNA]</scope>
    <source>
        <strain evidence="3">ATCC 19061 / DSM 3370 / CCUG 14189 / LMG 1036 / NCIMB 9965 / AN6</strain>
    </source>
</reference>
<evidence type="ECO:0000313" key="2">
    <source>
        <dbReference type="EMBL" id="CBJ91015.1"/>
    </source>
</evidence>
<protein>
    <submittedName>
        <fullName evidence="2">Uncharacterized protein</fullName>
    </submittedName>
</protein>
<dbReference type="Proteomes" id="UP000008075">
    <property type="component" value="Chromosome"/>
</dbReference>
<keyword evidence="1" id="KW-0472">Membrane</keyword>
<organism evidence="2 3">
    <name type="scientific">Xenorhabdus nematophila (strain ATCC 19061 / DSM 3370 / CCUG 14189 / LMG 1036 / NCIMB 9965 / AN6)</name>
    <dbReference type="NCBI Taxonomy" id="406817"/>
    <lineage>
        <taxon>Bacteria</taxon>
        <taxon>Pseudomonadati</taxon>
        <taxon>Pseudomonadota</taxon>
        <taxon>Gammaproteobacteria</taxon>
        <taxon>Enterobacterales</taxon>
        <taxon>Morganellaceae</taxon>
        <taxon>Xenorhabdus</taxon>
    </lineage>
</organism>
<accession>D3VJV6</accession>
<keyword evidence="1" id="KW-0812">Transmembrane</keyword>
<dbReference type="KEGG" id="xne:XNC1_2961"/>
<name>D3VJV6_XENNA</name>
<gene>
    <name evidence="2" type="ordered locus">XNC1_2961</name>
</gene>
<keyword evidence="1" id="KW-1133">Transmembrane helix</keyword>
<evidence type="ECO:0000313" key="3">
    <source>
        <dbReference type="Proteomes" id="UP000008075"/>
    </source>
</evidence>
<dbReference type="HOGENOM" id="CLU_2262744_0_0_6"/>
<proteinExistence type="predicted"/>
<dbReference type="EMBL" id="FN667742">
    <property type="protein sequence ID" value="CBJ91015.1"/>
    <property type="molecule type" value="Genomic_DNA"/>
</dbReference>
<dbReference type="AlphaFoldDB" id="D3VJV6"/>
<evidence type="ECO:0000256" key="1">
    <source>
        <dbReference type="SAM" id="Phobius"/>
    </source>
</evidence>